<dbReference type="Proteomes" id="UP001152885">
    <property type="component" value="Unassembled WGS sequence"/>
</dbReference>
<evidence type="ECO:0000259" key="3">
    <source>
        <dbReference type="Pfam" id="PF09329"/>
    </source>
</evidence>
<dbReference type="Pfam" id="PF09329">
    <property type="entry name" value="zf-primase"/>
    <property type="match status" value="1"/>
</dbReference>
<dbReference type="GO" id="GO:0006270">
    <property type="term" value="P:DNA replication initiation"/>
    <property type="evidence" value="ECO:0007669"/>
    <property type="project" value="InterPro"/>
</dbReference>
<dbReference type="GO" id="GO:0003688">
    <property type="term" value="F:DNA replication origin binding"/>
    <property type="evidence" value="ECO:0007669"/>
    <property type="project" value="TreeGrafter"/>
</dbReference>
<name>A0A9W4TSC4_9ASCO</name>
<proteinExistence type="inferred from homology"/>
<feature type="domain" description="Zinc finger Mcm10/DnaG-type" evidence="3">
    <location>
        <begin position="279"/>
        <end position="320"/>
    </location>
</feature>
<dbReference type="GO" id="GO:0003697">
    <property type="term" value="F:single-stranded DNA binding"/>
    <property type="evidence" value="ECO:0007669"/>
    <property type="project" value="InterPro"/>
</dbReference>
<reference evidence="4" key="1">
    <citation type="submission" date="2022-12" db="EMBL/GenBank/DDBJ databases">
        <authorList>
            <person name="Brejova B."/>
        </authorList>
    </citation>
    <scope>NUCLEOTIDE SEQUENCE</scope>
</reference>
<gene>
    <name evidence="4" type="ORF">CANVERA_P1890</name>
</gene>
<sequence>MSIDPRDETINSDDLLSEDSSDEMKDLLKEYQLKLEQLKKKKREKKEREANELKLPQVSRSPEKKKVEVEAERRIVAPIEDKPKAEEKPKSNFLNKLLQSSIQKEPAKNINYNDRKFEFELTDYKFQPKEVNEVEPLFGEYLRKRYIPKEQVNQILSETDPNLKILKVEKLLAKTNSTNQYKEPMYTNWCLIGFITFKSDIKISQKNNSKYLKFKIGSFSHYVDLIMFDGLIDKYHKLQPGDLVIVLNPNIRKYEYKQDGQAKFGFNLAIDGDSILEIGAIRDFGYCKSIYPKQCCNVINISNQELCDIHLDSKFKKSSRMELNSVQMRSPKKRNNNSNTNFAHEKEINEDSKFYGGATDKLNPRLYQKSISTTQSKRRRLLDERANKSLEDKLFRLEKTTNPLVSTLNLSSTEKPKKPISKQQQQEHEINKHKDLLKDLKGFTSQYNKNRFLDQSEDSKLSRIEKWKLNVKRLEKIKKRSNEFFNEVNDNDDDDDDGLLILK</sequence>
<evidence type="ECO:0000256" key="2">
    <source>
        <dbReference type="SAM" id="MobiDB-lite"/>
    </source>
</evidence>
<feature type="region of interest" description="Disordered" evidence="2">
    <location>
        <begin position="1"/>
        <end position="23"/>
    </location>
</feature>
<keyword evidence="5" id="KW-1185">Reference proteome</keyword>
<feature type="region of interest" description="Disordered" evidence="2">
    <location>
        <begin position="39"/>
        <end position="69"/>
    </location>
</feature>
<evidence type="ECO:0000256" key="1">
    <source>
        <dbReference type="ARBA" id="ARBA00009679"/>
    </source>
</evidence>
<dbReference type="InterPro" id="IPR015408">
    <property type="entry name" value="Znf_Mcm10/DnaG"/>
</dbReference>
<dbReference type="AlphaFoldDB" id="A0A9W4TSC4"/>
<dbReference type="PANTHER" id="PTHR13454">
    <property type="entry name" value="PROTEIN MCM10 HOMOLOG"/>
    <property type="match status" value="1"/>
</dbReference>
<dbReference type="SUPFAM" id="SSF50249">
    <property type="entry name" value="Nucleic acid-binding proteins"/>
    <property type="match status" value="1"/>
</dbReference>
<evidence type="ECO:0000313" key="4">
    <source>
        <dbReference type="EMBL" id="CAI5757376.1"/>
    </source>
</evidence>
<dbReference type="GO" id="GO:0043596">
    <property type="term" value="C:nuclear replication fork"/>
    <property type="evidence" value="ECO:0007669"/>
    <property type="project" value="TreeGrafter"/>
</dbReference>
<organism evidence="4 5">
    <name type="scientific">Candida verbasci</name>
    <dbReference type="NCBI Taxonomy" id="1227364"/>
    <lineage>
        <taxon>Eukaryota</taxon>
        <taxon>Fungi</taxon>
        <taxon>Dikarya</taxon>
        <taxon>Ascomycota</taxon>
        <taxon>Saccharomycotina</taxon>
        <taxon>Pichiomycetes</taxon>
        <taxon>Debaryomycetaceae</taxon>
        <taxon>Candida/Lodderomyces clade</taxon>
        <taxon>Candida</taxon>
    </lineage>
</organism>
<protein>
    <recommendedName>
        <fullName evidence="3">Zinc finger Mcm10/DnaG-type domain-containing protein</fullName>
    </recommendedName>
</protein>
<dbReference type="Gene3D" id="2.40.50.140">
    <property type="entry name" value="Nucleic acid-binding proteins"/>
    <property type="match status" value="1"/>
</dbReference>
<dbReference type="OrthoDB" id="273123at2759"/>
<dbReference type="InterPro" id="IPR040184">
    <property type="entry name" value="Mcm10"/>
</dbReference>
<comment type="caution">
    <text evidence="4">The sequence shown here is derived from an EMBL/GenBank/DDBJ whole genome shotgun (WGS) entry which is preliminary data.</text>
</comment>
<feature type="region of interest" description="Disordered" evidence="2">
    <location>
        <begin position="322"/>
        <end position="341"/>
    </location>
</feature>
<accession>A0A9W4TSC4</accession>
<comment type="similarity">
    <text evidence="1">Belongs to the MCM10 family.</text>
</comment>
<dbReference type="PANTHER" id="PTHR13454:SF11">
    <property type="entry name" value="PROTEIN MCM10 HOMOLOG"/>
    <property type="match status" value="1"/>
</dbReference>
<dbReference type="InterPro" id="IPR012340">
    <property type="entry name" value="NA-bd_OB-fold"/>
</dbReference>
<evidence type="ECO:0000313" key="5">
    <source>
        <dbReference type="Proteomes" id="UP001152885"/>
    </source>
</evidence>
<dbReference type="EMBL" id="CANTUO010000001">
    <property type="protein sequence ID" value="CAI5757376.1"/>
    <property type="molecule type" value="Genomic_DNA"/>
</dbReference>